<dbReference type="Pfam" id="PF13561">
    <property type="entry name" value="adh_short_C2"/>
    <property type="match status" value="1"/>
</dbReference>
<evidence type="ECO:0000313" key="4">
    <source>
        <dbReference type="EMBL" id="TCP33047.1"/>
    </source>
</evidence>
<dbReference type="InterPro" id="IPR002347">
    <property type="entry name" value="SDR_fam"/>
</dbReference>
<dbReference type="RefSeq" id="WP_132708974.1">
    <property type="nucleotide sequence ID" value="NZ_JACIGF010000008.1"/>
</dbReference>
<comment type="similarity">
    <text evidence="1">Belongs to the short-chain dehydrogenases/reductases (SDR) family.</text>
</comment>
<dbReference type="EMBL" id="SLXO01000008">
    <property type="protein sequence ID" value="TCP33047.1"/>
    <property type="molecule type" value="Genomic_DNA"/>
</dbReference>
<dbReference type="AlphaFoldDB" id="A0A4R2PD82"/>
<evidence type="ECO:0000256" key="3">
    <source>
        <dbReference type="SAM" id="MobiDB-lite"/>
    </source>
</evidence>
<evidence type="ECO:0000313" key="5">
    <source>
        <dbReference type="Proteomes" id="UP000295399"/>
    </source>
</evidence>
<dbReference type="PROSITE" id="PS00061">
    <property type="entry name" value="ADH_SHORT"/>
    <property type="match status" value="1"/>
</dbReference>
<dbReference type="Gene3D" id="3.40.50.720">
    <property type="entry name" value="NAD(P)-binding Rossmann-like Domain"/>
    <property type="match status" value="1"/>
</dbReference>
<name>A0A4R2PD82_RHOSA</name>
<dbReference type="Proteomes" id="UP000295399">
    <property type="component" value="Unassembled WGS sequence"/>
</dbReference>
<organism evidence="4 5">
    <name type="scientific">Rhodothalassium salexigens DSM 2132</name>
    <dbReference type="NCBI Taxonomy" id="1188247"/>
    <lineage>
        <taxon>Bacteria</taxon>
        <taxon>Pseudomonadati</taxon>
        <taxon>Pseudomonadota</taxon>
        <taxon>Alphaproteobacteria</taxon>
        <taxon>Rhodothalassiales</taxon>
        <taxon>Rhodothalassiaceae</taxon>
        <taxon>Rhodothalassium</taxon>
    </lineage>
</organism>
<comment type="caution">
    <text evidence="4">The sequence shown here is derived from an EMBL/GenBank/DDBJ whole genome shotgun (WGS) entry which is preliminary data.</text>
</comment>
<dbReference type="PRINTS" id="PR00081">
    <property type="entry name" value="GDHRDH"/>
</dbReference>
<dbReference type="InterPro" id="IPR036291">
    <property type="entry name" value="NAD(P)-bd_dom_sf"/>
</dbReference>
<evidence type="ECO:0000256" key="1">
    <source>
        <dbReference type="ARBA" id="ARBA00006484"/>
    </source>
</evidence>
<dbReference type="SUPFAM" id="SSF51735">
    <property type="entry name" value="NAD(P)-binding Rossmann-fold domains"/>
    <property type="match status" value="1"/>
</dbReference>
<gene>
    <name evidence="4" type="ORF">EV659_108147</name>
</gene>
<dbReference type="PANTHER" id="PTHR43639:SF1">
    <property type="entry name" value="SHORT-CHAIN DEHYDROGENASE_REDUCTASE FAMILY PROTEIN"/>
    <property type="match status" value="1"/>
</dbReference>
<dbReference type="InParanoid" id="A0A4R2PD82"/>
<sequence>MTAAPATDPATAPATDPPAPASPPCALVTGIAGGIGQAIGRALSAAGYAVLGIDRPGVPAPAGDVCGRFLGLDLARLAADPVGAPEAQALARALAAAPPALLVNNAAVQHLGAVDALHWAQVQETLAVNLAAPVALVRAALPGLRAARGTVVNITSVHARATKPGFWAYATSKAALDGLTAALAVELGPDVRVVALAPAAVATEMLEAGFAGRSDARAALAQAHPAGRIARPREVADAVVWLASPAAGFMTGTTLSLDGGVLARLHDPA</sequence>
<keyword evidence="5" id="KW-1185">Reference proteome</keyword>
<accession>A0A4R2PD82</accession>
<protein>
    <submittedName>
        <fullName evidence="4">NAD(P)-dependent dehydrogenase (Short-subunit alcohol dehydrogenase family)</fullName>
    </submittedName>
</protein>
<proteinExistence type="inferred from homology"/>
<dbReference type="PRINTS" id="PR00080">
    <property type="entry name" value="SDRFAMILY"/>
</dbReference>
<dbReference type="PANTHER" id="PTHR43639">
    <property type="entry name" value="OXIDOREDUCTASE, SHORT-CHAIN DEHYDROGENASE/REDUCTASE FAMILY (AFU_ORTHOLOGUE AFUA_5G02870)"/>
    <property type="match status" value="1"/>
</dbReference>
<dbReference type="InterPro" id="IPR020904">
    <property type="entry name" value="Sc_DH/Rdtase_CS"/>
</dbReference>
<reference evidence="4 5" key="1">
    <citation type="submission" date="2019-03" db="EMBL/GenBank/DDBJ databases">
        <title>Genomic Encyclopedia of Type Strains, Phase IV (KMG-IV): sequencing the most valuable type-strain genomes for metagenomic binning, comparative biology and taxonomic classification.</title>
        <authorList>
            <person name="Goeker M."/>
        </authorList>
    </citation>
    <scope>NUCLEOTIDE SEQUENCE [LARGE SCALE GENOMIC DNA]</scope>
    <source>
        <strain evidence="4 5">DSM 2132</strain>
    </source>
</reference>
<feature type="compositionally biased region" description="Low complexity" evidence="3">
    <location>
        <begin position="1"/>
        <end position="14"/>
    </location>
</feature>
<dbReference type="GO" id="GO:0016491">
    <property type="term" value="F:oxidoreductase activity"/>
    <property type="evidence" value="ECO:0007669"/>
    <property type="project" value="UniProtKB-KW"/>
</dbReference>
<dbReference type="OrthoDB" id="7745792at2"/>
<evidence type="ECO:0000256" key="2">
    <source>
        <dbReference type="ARBA" id="ARBA00023002"/>
    </source>
</evidence>
<keyword evidence="2" id="KW-0560">Oxidoreductase</keyword>
<dbReference type="CDD" id="cd05233">
    <property type="entry name" value="SDR_c"/>
    <property type="match status" value="1"/>
</dbReference>
<feature type="region of interest" description="Disordered" evidence="3">
    <location>
        <begin position="1"/>
        <end position="21"/>
    </location>
</feature>